<gene>
    <name evidence="2" type="ORF">NLI96_g10194</name>
</gene>
<organism evidence="2 3">
    <name type="scientific">Meripilus lineatus</name>
    <dbReference type="NCBI Taxonomy" id="2056292"/>
    <lineage>
        <taxon>Eukaryota</taxon>
        <taxon>Fungi</taxon>
        <taxon>Dikarya</taxon>
        <taxon>Basidiomycota</taxon>
        <taxon>Agaricomycotina</taxon>
        <taxon>Agaricomycetes</taxon>
        <taxon>Polyporales</taxon>
        <taxon>Meripilaceae</taxon>
        <taxon>Meripilus</taxon>
    </lineage>
</organism>
<keyword evidence="3" id="KW-1185">Reference proteome</keyword>
<accession>A0AAD5UU77</accession>
<keyword evidence="1" id="KW-0732">Signal</keyword>
<protein>
    <submittedName>
        <fullName evidence="2">Uncharacterized protein</fullName>
    </submittedName>
</protein>
<feature type="chain" id="PRO_5042055908" evidence="1">
    <location>
        <begin position="24"/>
        <end position="174"/>
    </location>
</feature>
<dbReference type="Proteomes" id="UP001212997">
    <property type="component" value="Unassembled WGS sequence"/>
</dbReference>
<evidence type="ECO:0000313" key="3">
    <source>
        <dbReference type="Proteomes" id="UP001212997"/>
    </source>
</evidence>
<name>A0AAD5UU77_9APHY</name>
<sequence>MFVYKRTIFMLTTLVAFSGCAFASAPSATLFAGRSGSGSGQHNANVLGIVTNLSTGIAPILAGITNSAFVGDPQLRNLKTFVPVSGVTQLVTALPVVNEVVSIMMAVLGALVSMGGLGNIDNALSSFLKALNGVIPGISRNVGSKIQNGMATSLTVLGLSNTAGLLGIGGTSGA</sequence>
<dbReference type="PROSITE" id="PS51257">
    <property type="entry name" value="PROKAR_LIPOPROTEIN"/>
    <property type="match status" value="1"/>
</dbReference>
<proteinExistence type="predicted"/>
<comment type="caution">
    <text evidence="2">The sequence shown here is derived from an EMBL/GenBank/DDBJ whole genome shotgun (WGS) entry which is preliminary data.</text>
</comment>
<evidence type="ECO:0000313" key="2">
    <source>
        <dbReference type="EMBL" id="KAJ3477831.1"/>
    </source>
</evidence>
<dbReference type="AlphaFoldDB" id="A0AAD5UU77"/>
<evidence type="ECO:0000256" key="1">
    <source>
        <dbReference type="SAM" id="SignalP"/>
    </source>
</evidence>
<dbReference type="EMBL" id="JANAWD010000561">
    <property type="protein sequence ID" value="KAJ3477831.1"/>
    <property type="molecule type" value="Genomic_DNA"/>
</dbReference>
<feature type="signal peptide" evidence="1">
    <location>
        <begin position="1"/>
        <end position="23"/>
    </location>
</feature>
<reference evidence="2" key="1">
    <citation type="submission" date="2022-07" db="EMBL/GenBank/DDBJ databases">
        <title>Genome Sequence of Physisporinus lineatus.</title>
        <authorList>
            <person name="Buettner E."/>
        </authorList>
    </citation>
    <scope>NUCLEOTIDE SEQUENCE</scope>
    <source>
        <strain evidence="2">VT162</strain>
    </source>
</reference>